<dbReference type="RefSeq" id="WP_202958539.1">
    <property type="nucleotide sequence ID" value="NZ_JAPCID010000016.1"/>
</dbReference>
<dbReference type="Pfam" id="PF07690">
    <property type="entry name" value="MFS_1"/>
    <property type="match status" value="1"/>
</dbReference>
<reference evidence="8" key="1">
    <citation type="submission" date="2022-10" db="EMBL/GenBank/DDBJ databases">
        <title>The WGS of Solirubrobacter sp. CPCC 204708.</title>
        <authorList>
            <person name="Jiang Z."/>
        </authorList>
    </citation>
    <scope>NUCLEOTIDE SEQUENCE</scope>
    <source>
        <strain evidence="8">CPCC 204708</strain>
    </source>
</reference>
<keyword evidence="5 6" id="KW-0472">Membrane</keyword>
<proteinExistence type="predicted"/>
<keyword evidence="9" id="KW-1185">Reference proteome</keyword>
<comment type="caution">
    <text evidence="8">The sequence shown here is derived from an EMBL/GenBank/DDBJ whole genome shotgun (WGS) entry which is preliminary data.</text>
</comment>
<evidence type="ECO:0000259" key="7">
    <source>
        <dbReference type="PROSITE" id="PS50850"/>
    </source>
</evidence>
<feature type="transmembrane region" description="Helical" evidence="6">
    <location>
        <begin position="108"/>
        <end position="132"/>
    </location>
</feature>
<dbReference type="InterPro" id="IPR011701">
    <property type="entry name" value="MFS"/>
</dbReference>
<feature type="transmembrane region" description="Helical" evidence="6">
    <location>
        <begin position="175"/>
        <end position="195"/>
    </location>
</feature>
<evidence type="ECO:0000256" key="6">
    <source>
        <dbReference type="SAM" id="Phobius"/>
    </source>
</evidence>
<name>A0ABT4RJK8_9ACTN</name>
<accession>A0ABT4RJK8</accession>
<organism evidence="8 9">
    <name type="scientific">Solirubrobacter deserti</name>
    <dbReference type="NCBI Taxonomy" id="2282478"/>
    <lineage>
        <taxon>Bacteria</taxon>
        <taxon>Bacillati</taxon>
        <taxon>Actinomycetota</taxon>
        <taxon>Thermoleophilia</taxon>
        <taxon>Solirubrobacterales</taxon>
        <taxon>Solirubrobacteraceae</taxon>
        <taxon>Solirubrobacter</taxon>
    </lineage>
</organism>
<dbReference type="SUPFAM" id="SSF103473">
    <property type="entry name" value="MFS general substrate transporter"/>
    <property type="match status" value="1"/>
</dbReference>
<feature type="transmembrane region" description="Helical" evidence="6">
    <location>
        <begin position="222"/>
        <end position="248"/>
    </location>
</feature>
<dbReference type="PANTHER" id="PTHR43385">
    <property type="entry name" value="RIBOFLAVIN TRANSPORTER RIBJ"/>
    <property type="match status" value="1"/>
</dbReference>
<dbReference type="Proteomes" id="UP001147700">
    <property type="component" value="Unassembled WGS sequence"/>
</dbReference>
<feature type="transmembrane region" description="Helical" evidence="6">
    <location>
        <begin position="340"/>
        <end position="370"/>
    </location>
</feature>
<dbReference type="InterPro" id="IPR052983">
    <property type="entry name" value="MFS_Riboflavin_Transporter"/>
</dbReference>
<sequence length="398" mass="40807">MSAPAHTAEPSSRAWAIVAALSITETVSWGILYYAFAAFLVPMQQDLGYSEAQLTGAFSLALAVCAVAGVAVGRHLDRHSPRTVMAVGSVVGSLLVVAWSQVDGLLAFYLVWAAIGVVMAAVLYEPAFTVLAKHFPVANERRRAMTAMTLVAALASFIFLPLSQLLIDAHGWRDAALILAVVLAVITIPLHAFVLRPAPAHAPEHATEPSIAARDVLRSTPFWLLTTAFVLASLATIAMTVFTIPFLLERGHSPAFAAFAVGLIGVSQIPGRLLFAPAAALLPAPLATASVFALIALGVTIVVTLDSTAAVLVGLVILGMGNGMATLARATSIADLYGAGAYGTIASVAGGITTAARAAGPFAAALYVSVVGYTPLLWTLAALAVAAALLAHSAVGAA</sequence>
<dbReference type="InterPro" id="IPR036259">
    <property type="entry name" value="MFS_trans_sf"/>
</dbReference>
<dbReference type="Gene3D" id="1.20.1250.20">
    <property type="entry name" value="MFS general substrate transporter like domains"/>
    <property type="match status" value="1"/>
</dbReference>
<feature type="transmembrane region" description="Helical" evidence="6">
    <location>
        <begin position="84"/>
        <end position="102"/>
    </location>
</feature>
<dbReference type="PROSITE" id="PS50850">
    <property type="entry name" value="MFS"/>
    <property type="match status" value="1"/>
</dbReference>
<dbReference type="EMBL" id="JAPCID010000016">
    <property type="protein sequence ID" value="MDA0138531.1"/>
    <property type="molecule type" value="Genomic_DNA"/>
</dbReference>
<evidence type="ECO:0000256" key="1">
    <source>
        <dbReference type="ARBA" id="ARBA00004651"/>
    </source>
</evidence>
<feature type="domain" description="Major facilitator superfamily (MFS) profile" evidence="7">
    <location>
        <begin position="14"/>
        <end position="398"/>
    </location>
</feature>
<dbReference type="PANTHER" id="PTHR43385:SF1">
    <property type="entry name" value="RIBOFLAVIN TRANSPORTER RIBJ"/>
    <property type="match status" value="1"/>
</dbReference>
<evidence type="ECO:0000313" key="8">
    <source>
        <dbReference type="EMBL" id="MDA0138531.1"/>
    </source>
</evidence>
<comment type="subcellular location">
    <subcellularLocation>
        <location evidence="1">Cell membrane</location>
        <topology evidence="1">Multi-pass membrane protein</topology>
    </subcellularLocation>
</comment>
<gene>
    <name evidence="8" type="ORF">OJ962_13595</name>
</gene>
<protein>
    <submittedName>
        <fullName evidence="8">MFS transporter</fullName>
    </submittedName>
</protein>
<feature type="transmembrane region" description="Helical" evidence="6">
    <location>
        <begin position="282"/>
        <end position="303"/>
    </location>
</feature>
<keyword evidence="4 6" id="KW-1133">Transmembrane helix</keyword>
<feature type="transmembrane region" description="Helical" evidence="6">
    <location>
        <begin position="309"/>
        <end position="328"/>
    </location>
</feature>
<keyword evidence="3 6" id="KW-0812">Transmembrane</keyword>
<feature type="transmembrane region" description="Helical" evidence="6">
    <location>
        <begin position="144"/>
        <end position="163"/>
    </location>
</feature>
<evidence type="ECO:0000256" key="5">
    <source>
        <dbReference type="ARBA" id="ARBA00023136"/>
    </source>
</evidence>
<feature type="transmembrane region" description="Helical" evidence="6">
    <location>
        <begin position="376"/>
        <end position="395"/>
    </location>
</feature>
<feature type="transmembrane region" description="Helical" evidence="6">
    <location>
        <begin position="52"/>
        <end position="72"/>
    </location>
</feature>
<dbReference type="InterPro" id="IPR020846">
    <property type="entry name" value="MFS_dom"/>
</dbReference>
<evidence type="ECO:0000256" key="2">
    <source>
        <dbReference type="ARBA" id="ARBA00022448"/>
    </source>
</evidence>
<feature type="transmembrane region" description="Helical" evidence="6">
    <location>
        <begin position="14"/>
        <end position="40"/>
    </location>
</feature>
<feature type="transmembrane region" description="Helical" evidence="6">
    <location>
        <begin position="254"/>
        <end position="275"/>
    </location>
</feature>
<evidence type="ECO:0000313" key="9">
    <source>
        <dbReference type="Proteomes" id="UP001147700"/>
    </source>
</evidence>
<evidence type="ECO:0000256" key="3">
    <source>
        <dbReference type="ARBA" id="ARBA00022692"/>
    </source>
</evidence>
<evidence type="ECO:0000256" key="4">
    <source>
        <dbReference type="ARBA" id="ARBA00022989"/>
    </source>
</evidence>
<keyword evidence="2" id="KW-0813">Transport</keyword>